<evidence type="ECO:0008006" key="3">
    <source>
        <dbReference type="Google" id="ProtNLM"/>
    </source>
</evidence>
<protein>
    <recommendedName>
        <fullName evidence="3">Fungal specific transcription factor</fullName>
    </recommendedName>
</protein>
<accession>A0ABP0BRA0</accession>
<proteinExistence type="predicted"/>
<evidence type="ECO:0000313" key="1">
    <source>
        <dbReference type="EMBL" id="CAK7222187.1"/>
    </source>
</evidence>
<dbReference type="EMBL" id="CAWUHC010000037">
    <property type="protein sequence ID" value="CAK7222187.1"/>
    <property type="molecule type" value="Genomic_DNA"/>
</dbReference>
<evidence type="ECO:0000313" key="2">
    <source>
        <dbReference type="Proteomes" id="UP001642406"/>
    </source>
</evidence>
<dbReference type="Proteomes" id="UP001642406">
    <property type="component" value="Unassembled WGS sequence"/>
</dbReference>
<organism evidence="1 2">
    <name type="scientific">Sporothrix bragantina</name>
    <dbReference type="NCBI Taxonomy" id="671064"/>
    <lineage>
        <taxon>Eukaryota</taxon>
        <taxon>Fungi</taxon>
        <taxon>Dikarya</taxon>
        <taxon>Ascomycota</taxon>
        <taxon>Pezizomycotina</taxon>
        <taxon>Sordariomycetes</taxon>
        <taxon>Sordariomycetidae</taxon>
        <taxon>Ophiostomatales</taxon>
        <taxon>Ophiostomataceae</taxon>
        <taxon>Sporothrix</taxon>
    </lineage>
</organism>
<keyword evidence="2" id="KW-1185">Reference proteome</keyword>
<gene>
    <name evidence="1" type="ORF">SBRCBS47491_004784</name>
</gene>
<comment type="caution">
    <text evidence="1">The sequence shown here is derived from an EMBL/GenBank/DDBJ whole genome shotgun (WGS) entry which is preliminary data.</text>
</comment>
<name>A0ABP0BRA0_9PEZI</name>
<reference evidence="1 2" key="1">
    <citation type="submission" date="2024-01" db="EMBL/GenBank/DDBJ databases">
        <authorList>
            <person name="Allen C."/>
            <person name="Tagirdzhanova G."/>
        </authorList>
    </citation>
    <scope>NUCLEOTIDE SEQUENCE [LARGE SCALE GENOMIC DNA]</scope>
</reference>
<sequence>MYALAYVLRCLCCRPRELIVETQALAEQAWALVDELFPSTLRLHGKDGDEENDGSIWSYLHRLRQQAALVRDEQARMVTEQQDVAAQQPTEPYEATALPLMERRPMLADGLFSGVDLSSDLNMVNMAQTTQDLFSSLDLFMADIQFLPDWDTVIDM</sequence>